<proteinExistence type="predicted"/>
<feature type="transmembrane region" description="Helical" evidence="2">
    <location>
        <begin position="59"/>
        <end position="81"/>
    </location>
</feature>
<dbReference type="OrthoDB" id="365936at2759"/>
<reference evidence="3 4" key="1">
    <citation type="journal article" date="2017" name="Int. J. Parasitol.">
        <title>The genome of the protozoan parasite Cystoisospora suis and a reverse vaccinology approach to identify vaccine candidates.</title>
        <authorList>
            <person name="Palmieri N."/>
            <person name="Shrestha A."/>
            <person name="Ruttkowski B."/>
            <person name="Beck T."/>
            <person name="Vogl C."/>
            <person name="Tomley F."/>
            <person name="Blake D.P."/>
            <person name="Joachim A."/>
        </authorList>
    </citation>
    <scope>NUCLEOTIDE SEQUENCE [LARGE SCALE GENOMIC DNA]</scope>
    <source>
        <strain evidence="3 4">Wien I</strain>
    </source>
</reference>
<gene>
    <name evidence="3" type="ORF">CSUI_003686</name>
</gene>
<dbReference type="EMBL" id="MIGC01001663">
    <property type="protein sequence ID" value="PHJ22465.1"/>
    <property type="molecule type" value="Genomic_DNA"/>
</dbReference>
<comment type="caution">
    <text evidence="3">The sequence shown here is derived from an EMBL/GenBank/DDBJ whole genome shotgun (WGS) entry which is preliminary data.</text>
</comment>
<keyword evidence="2" id="KW-1133">Transmembrane helix</keyword>
<feature type="transmembrane region" description="Helical" evidence="2">
    <location>
        <begin position="260"/>
        <end position="286"/>
    </location>
</feature>
<evidence type="ECO:0000313" key="4">
    <source>
        <dbReference type="Proteomes" id="UP000221165"/>
    </source>
</evidence>
<keyword evidence="4" id="KW-1185">Reference proteome</keyword>
<evidence type="ECO:0000256" key="1">
    <source>
        <dbReference type="SAM" id="MobiDB-lite"/>
    </source>
</evidence>
<keyword evidence="2" id="KW-0472">Membrane</keyword>
<evidence type="ECO:0000313" key="3">
    <source>
        <dbReference type="EMBL" id="PHJ22465.1"/>
    </source>
</evidence>
<dbReference type="AlphaFoldDB" id="A0A2C6L3X7"/>
<dbReference type="GeneID" id="94427092"/>
<keyword evidence="2" id="KW-0812">Transmembrane</keyword>
<dbReference type="Proteomes" id="UP000221165">
    <property type="component" value="Unassembled WGS sequence"/>
</dbReference>
<feature type="region of interest" description="Disordered" evidence="1">
    <location>
        <begin position="200"/>
        <end position="225"/>
    </location>
</feature>
<feature type="transmembrane region" description="Helical" evidence="2">
    <location>
        <begin position="93"/>
        <end position="119"/>
    </location>
</feature>
<evidence type="ECO:0000256" key="2">
    <source>
        <dbReference type="SAM" id="Phobius"/>
    </source>
</evidence>
<dbReference type="VEuPathDB" id="ToxoDB:CSUI_003686"/>
<organism evidence="3 4">
    <name type="scientific">Cystoisospora suis</name>
    <dbReference type="NCBI Taxonomy" id="483139"/>
    <lineage>
        <taxon>Eukaryota</taxon>
        <taxon>Sar</taxon>
        <taxon>Alveolata</taxon>
        <taxon>Apicomplexa</taxon>
        <taxon>Conoidasida</taxon>
        <taxon>Coccidia</taxon>
        <taxon>Eucoccidiorida</taxon>
        <taxon>Eimeriorina</taxon>
        <taxon>Sarcocystidae</taxon>
        <taxon>Cystoisospora</taxon>
    </lineage>
</organism>
<dbReference type="RefSeq" id="XP_067924142.1">
    <property type="nucleotide sequence ID" value="XM_068063881.1"/>
</dbReference>
<accession>A0A2C6L3X7</accession>
<name>A0A2C6L3X7_9APIC</name>
<sequence length="301" mass="33108">MMLKYVCSKPTGGGPAPLIHNPVLQWIKALIGLHVVLFLTASAVFAFPSMGDLYCPDLLSNATYCTSCGVVAFTMTFYFSLMACRTWGTEREWATASIVTMTMAILDLVTAIWGILVLVDSSNSMTAHQQQQTGTTTDTGNTGNDTSLALFLANSAVGEEKAVGGMTLSMLSSGYLPLLGEEEEERGFAKDILLREERERRRRRKEKEEEERGDVRRSYGGSSRGGEKIIFVSEEQKQGESSSSSSSNENLDCQEWKAYFYYYATASLITLHVTIALFCALVSIFLAQGVGAQLEECRRLV</sequence>
<protein>
    <submittedName>
        <fullName evidence="3">Membrane protein</fullName>
    </submittedName>
</protein>
<feature type="transmembrane region" description="Helical" evidence="2">
    <location>
        <begin position="26"/>
        <end position="47"/>
    </location>
</feature>